<dbReference type="AlphaFoldDB" id="A0A6C0AEW5"/>
<evidence type="ECO:0000313" key="3">
    <source>
        <dbReference type="EMBL" id="QHS78299.1"/>
    </source>
</evidence>
<accession>A0A6C0AEW5</accession>
<keyword evidence="1" id="KW-0175">Coiled coil</keyword>
<feature type="coiled-coil region" evidence="1">
    <location>
        <begin position="73"/>
        <end position="100"/>
    </location>
</feature>
<protein>
    <submittedName>
        <fullName evidence="3">Uncharacterized protein</fullName>
    </submittedName>
</protein>
<proteinExistence type="predicted"/>
<evidence type="ECO:0000256" key="1">
    <source>
        <dbReference type="SAM" id="Coils"/>
    </source>
</evidence>
<organism evidence="3">
    <name type="scientific">viral metagenome</name>
    <dbReference type="NCBI Taxonomy" id="1070528"/>
    <lineage>
        <taxon>unclassified sequences</taxon>
        <taxon>metagenomes</taxon>
        <taxon>organismal metagenomes</taxon>
    </lineage>
</organism>
<evidence type="ECO:0000256" key="2">
    <source>
        <dbReference type="SAM" id="MobiDB-lite"/>
    </source>
</evidence>
<dbReference type="EMBL" id="MN740596">
    <property type="protein sequence ID" value="QHS78299.1"/>
    <property type="molecule type" value="Genomic_DNA"/>
</dbReference>
<feature type="region of interest" description="Disordered" evidence="2">
    <location>
        <begin position="1"/>
        <end position="21"/>
    </location>
</feature>
<name>A0A6C0AEW5_9ZZZZ</name>
<sequence length="429" mass="49726">MSKTQESMTEDITEYPSSHKVKRSQMDQDVWISEINEWNINRKKVIKLNRIFYKNKEKNLKVKIRDYETELNADTLKKLENELNDKLQSLIKEIKSAKIQKPSSRKENIKSNSATLKKPYYFSDQLSKYYSKVNLGCGFNSGLTELDLPIEKLQELVRLDCSNSKNREKFFEIVGGKQTYVDACKNAEKKFKEDLKGSSGDFKSPEINTKNISDLINPQNNIQLITKNNISPGTSSQTLTSIVNYVNNTKKINSSYFIPTEAMNEYLLNEKLILSISSEPILKVSDVLWKNDKEKEKFMRKHPDESKTLSEVLTDLVLDSTLSSIKKQELKNKKIIQDNVNKKKQKNEDNKKILPNFISEKDKEQYEGVWGIKHTVNLIIDSCLRIPSNLLNETQKNKLEDSTKEANDVEVYLKRMKWGLKKIFPVDTK</sequence>
<reference evidence="3" key="1">
    <citation type="journal article" date="2020" name="Nature">
        <title>Giant virus diversity and host interactions through global metagenomics.</title>
        <authorList>
            <person name="Schulz F."/>
            <person name="Roux S."/>
            <person name="Paez-Espino D."/>
            <person name="Jungbluth S."/>
            <person name="Walsh D.A."/>
            <person name="Denef V.J."/>
            <person name="McMahon K.D."/>
            <person name="Konstantinidis K.T."/>
            <person name="Eloe-Fadrosh E.A."/>
            <person name="Kyrpides N.C."/>
            <person name="Woyke T."/>
        </authorList>
    </citation>
    <scope>NUCLEOTIDE SEQUENCE</scope>
    <source>
        <strain evidence="3">GVMAG-S-1021933-23</strain>
    </source>
</reference>